<evidence type="ECO:0000256" key="5">
    <source>
        <dbReference type="ARBA" id="ARBA00022946"/>
    </source>
</evidence>
<keyword evidence="5" id="KW-0809">Transit peptide</keyword>
<proteinExistence type="inferred from homology"/>
<dbReference type="PANTHER" id="PTHR12428:SF66">
    <property type="entry name" value="MITOCHONDRIAL INNER MEMBRANE PROTEIN OXA1L"/>
    <property type="match status" value="1"/>
</dbReference>
<reference evidence="13 14" key="1">
    <citation type="journal article" date="2014" name="BMC Genomics">
        <title>Genome sequencing of four Aureobasidium pullulans varieties: biotechnological potential, stress tolerance, and description of new species.</title>
        <authorList>
            <person name="Gostin Ar C."/>
            <person name="Ohm R.A."/>
            <person name="Kogej T."/>
            <person name="Sonjak S."/>
            <person name="Turk M."/>
            <person name="Zajc J."/>
            <person name="Zalar P."/>
            <person name="Grube M."/>
            <person name="Sun H."/>
            <person name="Han J."/>
            <person name="Sharma A."/>
            <person name="Chiniquy J."/>
            <person name="Ngan C.Y."/>
            <person name="Lipzen A."/>
            <person name="Barry K."/>
            <person name="Grigoriev I.V."/>
            <person name="Gunde-Cimerman N."/>
        </authorList>
    </citation>
    <scope>NUCLEOTIDE SEQUENCE [LARGE SCALE GENOMIC DNA]</scope>
    <source>
        <strain evidence="13 14">EXF-2481</strain>
    </source>
</reference>
<evidence type="ECO:0000256" key="6">
    <source>
        <dbReference type="ARBA" id="ARBA00022989"/>
    </source>
</evidence>
<dbReference type="FunCoup" id="A0A074Z874">
    <property type="interactions" value="593"/>
</dbReference>
<sequence>MMMPSRGLAGAVRQGARLNRRFMSSPARPLSALNSRSTGRIFQGSVISLAAHARLASTSAPAATPAVSPATTATPPPPLPTSATDALATDSNPFDISGATDFTNIPEQLGFLKEMGLDYGWGPTSVIEWSLEHVHVLSGMPWWGSIAATALLYRLALVPMFMKASENGAKMRAMQPITKPMNDKMMDAMRNGDRVTAMQLRQELMRINKASGVSTFGALVPSVVQGVFGFCAFRLLRAMANLPVPGLETGGFLWVTDLTQTDPYFLLPVIMGGTLHMVLRMGGETGAPMSEGMKPFLLYVFPGIVFITTAWLPAALNVWLCTTGLMGVAQVHLFKRPELRRFFGLTPMVDPAQAQRDAVAAGLVKEETKTIDVKAKSYPTVQRPVYQAPNVKFSANSSSPKQNASSASAATAMQAPQSPFDSVKGKSFGVFNKLGEQWETTKKSLNDAAIRMRGAANKPQSKTRSAEFMKAAEEYERKWQKFNKKSE</sequence>
<dbReference type="CDD" id="cd20069">
    <property type="entry name" value="5TM_Oxa1-like"/>
    <property type="match status" value="1"/>
</dbReference>
<dbReference type="EMBL" id="KL584760">
    <property type="protein sequence ID" value="KEQ95051.1"/>
    <property type="molecule type" value="Genomic_DNA"/>
</dbReference>
<dbReference type="GO" id="GO:0032979">
    <property type="term" value="P:protein insertion into mitochondrial inner membrane from matrix"/>
    <property type="evidence" value="ECO:0007669"/>
    <property type="project" value="TreeGrafter"/>
</dbReference>
<dbReference type="Proteomes" id="UP000030641">
    <property type="component" value="Unassembled WGS sequence"/>
</dbReference>
<dbReference type="Pfam" id="PF02096">
    <property type="entry name" value="60KD_IMP"/>
    <property type="match status" value="1"/>
</dbReference>
<feature type="region of interest" description="Disordered" evidence="10">
    <location>
        <begin position="392"/>
        <end position="419"/>
    </location>
</feature>
<dbReference type="AlphaFoldDB" id="A0A074Z874"/>
<evidence type="ECO:0000256" key="7">
    <source>
        <dbReference type="ARBA" id="ARBA00023128"/>
    </source>
</evidence>
<feature type="region of interest" description="Disordered" evidence="10">
    <location>
        <begin position="61"/>
        <end position="90"/>
    </location>
</feature>
<protein>
    <recommendedName>
        <fullName evidence="12">Membrane insertase YidC/Oxa/ALB C-terminal domain-containing protein</fullName>
    </recommendedName>
</protein>
<feature type="transmembrane region" description="Helical" evidence="11">
    <location>
        <begin position="210"/>
        <end position="236"/>
    </location>
</feature>
<evidence type="ECO:0000256" key="2">
    <source>
        <dbReference type="ARBA" id="ARBA00009877"/>
    </source>
</evidence>
<dbReference type="GO" id="GO:0005743">
    <property type="term" value="C:mitochondrial inner membrane"/>
    <property type="evidence" value="ECO:0007669"/>
    <property type="project" value="UniProtKB-SubCell"/>
</dbReference>
<feature type="compositionally biased region" description="Low complexity" evidence="10">
    <location>
        <begin position="394"/>
        <end position="419"/>
    </location>
</feature>
<evidence type="ECO:0000256" key="11">
    <source>
        <dbReference type="SAM" id="Phobius"/>
    </source>
</evidence>
<dbReference type="InterPro" id="IPR028055">
    <property type="entry name" value="YidC/Oxa/ALB_C"/>
</dbReference>
<dbReference type="InterPro" id="IPR001708">
    <property type="entry name" value="YidC/ALB3/OXA1/COX18"/>
</dbReference>
<dbReference type="STRING" id="1043005.A0A074Z874"/>
<dbReference type="OrthoDB" id="2148490at2759"/>
<comment type="similarity">
    <text evidence="2 9">Belongs to the OXA1/ALB3/YidC family.</text>
</comment>
<keyword evidence="14" id="KW-1185">Reference proteome</keyword>
<dbReference type="GO" id="GO:0032977">
    <property type="term" value="F:membrane insertase activity"/>
    <property type="evidence" value="ECO:0007669"/>
    <property type="project" value="InterPro"/>
</dbReference>
<keyword evidence="3 9" id="KW-0812">Transmembrane</keyword>
<evidence type="ECO:0000259" key="12">
    <source>
        <dbReference type="Pfam" id="PF02096"/>
    </source>
</evidence>
<dbReference type="HOGENOM" id="CLU_029282_5_0_1"/>
<comment type="subcellular location">
    <subcellularLocation>
        <location evidence="9">Membrane</location>
        <topology evidence="9">Multi-pass membrane protein</topology>
    </subcellularLocation>
    <subcellularLocation>
        <location evidence="1">Mitochondrion inner membrane</location>
        <topology evidence="1">Multi-pass membrane protein</topology>
    </subcellularLocation>
</comment>
<keyword evidence="7" id="KW-0496">Mitochondrion</keyword>
<dbReference type="RefSeq" id="XP_013343400.1">
    <property type="nucleotide sequence ID" value="XM_013487946.1"/>
</dbReference>
<evidence type="ECO:0000256" key="3">
    <source>
        <dbReference type="ARBA" id="ARBA00022692"/>
    </source>
</evidence>
<evidence type="ECO:0000313" key="14">
    <source>
        <dbReference type="Proteomes" id="UP000030641"/>
    </source>
</evidence>
<feature type="transmembrane region" description="Helical" evidence="11">
    <location>
        <begin position="264"/>
        <end position="283"/>
    </location>
</feature>
<feature type="compositionally biased region" description="Low complexity" evidence="10">
    <location>
        <begin position="61"/>
        <end position="73"/>
    </location>
</feature>
<gene>
    <name evidence="13" type="ORF">AUEXF2481DRAFT_5294</name>
</gene>
<keyword evidence="6 11" id="KW-1133">Transmembrane helix</keyword>
<keyword evidence="4" id="KW-0999">Mitochondrion inner membrane</keyword>
<evidence type="ECO:0000256" key="8">
    <source>
        <dbReference type="ARBA" id="ARBA00023136"/>
    </source>
</evidence>
<feature type="domain" description="Membrane insertase YidC/Oxa/ALB C-terminal" evidence="12">
    <location>
        <begin position="142"/>
        <end position="335"/>
    </location>
</feature>
<evidence type="ECO:0000256" key="1">
    <source>
        <dbReference type="ARBA" id="ARBA00004448"/>
    </source>
</evidence>
<dbReference type="OMA" id="GWKNAQT"/>
<dbReference type="GeneID" id="25368834"/>
<organism evidence="13 14">
    <name type="scientific">Aureobasidium subglaciale (strain EXF-2481)</name>
    <name type="common">Aureobasidium pullulans var. subglaciale</name>
    <dbReference type="NCBI Taxonomy" id="1043005"/>
    <lineage>
        <taxon>Eukaryota</taxon>
        <taxon>Fungi</taxon>
        <taxon>Dikarya</taxon>
        <taxon>Ascomycota</taxon>
        <taxon>Pezizomycotina</taxon>
        <taxon>Dothideomycetes</taxon>
        <taxon>Dothideomycetidae</taxon>
        <taxon>Dothideales</taxon>
        <taxon>Saccotheciaceae</taxon>
        <taxon>Aureobasidium</taxon>
    </lineage>
</organism>
<evidence type="ECO:0000256" key="9">
    <source>
        <dbReference type="RuleBase" id="RU003945"/>
    </source>
</evidence>
<dbReference type="InParanoid" id="A0A074Z874"/>
<dbReference type="PANTHER" id="PTHR12428">
    <property type="entry name" value="OXA1"/>
    <property type="match status" value="1"/>
</dbReference>
<evidence type="ECO:0000256" key="10">
    <source>
        <dbReference type="SAM" id="MobiDB-lite"/>
    </source>
</evidence>
<feature type="transmembrane region" description="Helical" evidence="11">
    <location>
        <begin position="295"/>
        <end position="311"/>
    </location>
</feature>
<accession>A0A074Z874</accession>
<keyword evidence="8 11" id="KW-0472">Membrane</keyword>
<name>A0A074Z874_AURSE</name>
<evidence type="ECO:0000256" key="4">
    <source>
        <dbReference type="ARBA" id="ARBA00022792"/>
    </source>
</evidence>
<evidence type="ECO:0000313" key="13">
    <source>
        <dbReference type="EMBL" id="KEQ95051.1"/>
    </source>
</evidence>